<protein>
    <recommendedName>
        <fullName evidence="7">Major facilitator superfamily (MFS) profile domain-containing protein</fullName>
    </recommendedName>
</protein>
<dbReference type="GO" id="GO:0016020">
    <property type="term" value="C:membrane"/>
    <property type="evidence" value="ECO:0007669"/>
    <property type="project" value="UniProtKB-SubCell"/>
</dbReference>
<proteinExistence type="predicted"/>
<sequence length="514" mass="53653">MPPDSTSDACAPSEEEVSMLKGVGMEGSRKPSSLSAIHITDVVKVLLFVDMLSVDLVVPLLSSYFRDLNISTEQYGLMFSAYSLSQIVGGLVLGALSDRALSRRTVLLISFLGSALSYGTIGLSSSLTMLLVGRVVVGLVKQTVTISTAIVSEHTAKEERSAEISKLGAAMTFASIVGSACGSLLYQKRKTFPPLVACALFLLNAALALILLPSGNGREVGGWTDAAAGAKKKDDDIVNGSDNKDDTLTTATPALDGGVGKSAERGEDSSSFSSATRRFLANFKKACRSGPTLRILAAKLIFGFLFRALGSQNFVGYYEERFGVASASLGYMSSYTAGLSFFVQLYVVGRLASLASETHLVAMSLAVVALMNLAEGAPSIIGFWGYLALLIPARTVAHGTLQACLQSMFTQRVPQGDLGAALGVLNVLSSASGVVAPAYGGKLIGYLGILARPTVNAAHYAAFFVLWWVMEVARGRAPAEGEGGSRKPESVADGPVGEAAVDAGDGDSPSKKID</sequence>
<dbReference type="GO" id="GO:0005635">
    <property type="term" value="C:nuclear envelope"/>
    <property type="evidence" value="ECO:0007669"/>
    <property type="project" value="TreeGrafter"/>
</dbReference>
<comment type="subcellular location">
    <subcellularLocation>
        <location evidence="1">Membrane</location>
        <topology evidence="1">Multi-pass membrane protein</topology>
    </subcellularLocation>
</comment>
<reference evidence="8 9" key="1">
    <citation type="journal article" date="2010" name="Nature">
        <title>The Ectocarpus genome and the independent evolution of multicellularity in brown algae.</title>
        <authorList>
            <person name="Cock J.M."/>
            <person name="Sterck L."/>
            <person name="Rouze P."/>
            <person name="Scornet D."/>
            <person name="Allen A.E."/>
            <person name="Amoutzias G."/>
            <person name="Anthouard V."/>
            <person name="Artiguenave F."/>
            <person name="Aury J.M."/>
            <person name="Badger J.H."/>
            <person name="Beszteri B."/>
            <person name="Billiau K."/>
            <person name="Bonnet E."/>
            <person name="Bothwell J.H."/>
            <person name="Bowler C."/>
            <person name="Boyen C."/>
            <person name="Brownlee C."/>
            <person name="Carrano C.J."/>
            <person name="Charrier B."/>
            <person name="Cho G.Y."/>
            <person name="Coelho S.M."/>
            <person name="Collen J."/>
            <person name="Corre E."/>
            <person name="Da Silva C."/>
            <person name="Delage L."/>
            <person name="Delaroque N."/>
            <person name="Dittami S.M."/>
            <person name="Doulbeau S."/>
            <person name="Elias M."/>
            <person name="Farnham G."/>
            <person name="Gachon C.M."/>
            <person name="Gschloessl B."/>
            <person name="Heesch S."/>
            <person name="Jabbari K."/>
            <person name="Jubin C."/>
            <person name="Kawai H."/>
            <person name="Kimura K."/>
            <person name="Kloareg B."/>
            <person name="Kupper F.C."/>
            <person name="Lang D."/>
            <person name="Le Bail A."/>
            <person name="Leblanc C."/>
            <person name="Lerouge P."/>
            <person name="Lohr M."/>
            <person name="Lopez P.J."/>
            <person name="Martens C."/>
            <person name="Maumus F."/>
            <person name="Michel G."/>
            <person name="Miranda-Saavedra D."/>
            <person name="Morales J."/>
            <person name="Moreau H."/>
            <person name="Motomura T."/>
            <person name="Nagasato C."/>
            <person name="Napoli C.A."/>
            <person name="Nelson D.R."/>
            <person name="Nyvall-Collen P."/>
            <person name="Peters A.F."/>
            <person name="Pommier C."/>
            <person name="Potin P."/>
            <person name="Poulain J."/>
            <person name="Quesneville H."/>
            <person name="Read B."/>
            <person name="Rensing S.A."/>
            <person name="Ritter A."/>
            <person name="Rousvoal S."/>
            <person name="Samanta M."/>
            <person name="Samson G."/>
            <person name="Schroeder D.C."/>
            <person name="Segurens B."/>
            <person name="Strittmatter M."/>
            <person name="Tonon T."/>
            <person name="Tregear J.W."/>
            <person name="Valentin K."/>
            <person name="von Dassow P."/>
            <person name="Yamagishi T."/>
            <person name="Van de Peer Y."/>
            <person name="Wincker P."/>
        </authorList>
    </citation>
    <scope>NUCLEOTIDE SEQUENCE [LARGE SCALE GENOMIC DNA]</scope>
    <source>
        <strain evidence="9">Ec32 / CCAP1310/4</strain>
    </source>
</reference>
<accession>D8LQC9</accession>
<dbReference type="InterPro" id="IPR001958">
    <property type="entry name" value="Tet-R_TetA/multi-R_MdtG-like"/>
</dbReference>
<name>D8LQC9_ECTSI</name>
<evidence type="ECO:0000313" key="8">
    <source>
        <dbReference type="EMBL" id="CBN78693.1"/>
    </source>
</evidence>
<feature type="transmembrane region" description="Helical" evidence="6">
    <location>
        <begin position="192"/>
        <end position="212"/>
    </location>
</feature>
<feature type="region of interest" description="Disordered" evidence="5">
    <location>
        <begin position="233"/>
        <end position="269"/>
    </location>
</feature>
<dbReference type="OrthoDB" id="10262656at2759"/>
<dbReference type="Gene3D" id="1.20.1250.20">
    <property type="entry name" value="MFS general substrate transporter like domains"/>
    <property type="match status" value="1"/>
</dbReference>
<dbReference type="SUPFAM" id="SSF103473">
    <property type="entry name" value="MFS general substrate transporter"/>
    <property type="match status" value="1"/>
</dbReference>
<feature type="transmembrane region" description="Helical" evidence="6">
    <location>
        <begin position="329"/>
        <end position="347"/>
    </location>
</feature>
<dbReference type="PRINTS" id="PR01035">
    <property type="entry name" value="TCRTETA"/>
</dbReference>
<organism evidence="8 9">
    <name type="scientific">Ectocarpus siliculosus</name>
    <name type="common">Brown alga</name>
    <name type="synonym">Conferva siliculosa</name>
    <dbReference type="NCBI Taxonomy" id="2880"/>
    <lineage>
        <taxon>Eukaryota</taxon>
        <taxon>Sar</taxon>
        <taxon>Stramenopiles</taxon>
        <taxon>Ochrophyta</taxon>
        <taxon>PX clade</taxon>
        <taxon>Phaeophyceae</taxon>
        <taxon>Ectocarpales</taxon>
        <taxon>Ectocarpaceae</taxon>
        <taxon>Ectocarpus</taxon>
    </lineage>
</organism>
<evidence type="ECO:0000256" key="5">
    <source>
        <dbReference type="SAM" id="MobiDB-lite"/>
    </source>
</evidence>
<dbReference type="eggNOG" id="KOG2615">
    <property type="taxonomic scope" value="Eukaryota"/>
</dbReference>
<dbReference type="InterPro" id="IPR036259">
    <property type="entry name" value="MFS_trans_sf"/>
</dbReference>
<dbReference type="STRING" id="2880.D8LQC9"/>
<keyword evidence="9" id="KW-1185">Reference proteome</keyword>
<dbReference type="Pfam" id="PF07690">
    <property type="entry name" value="MFS_1"/>
    <property type="match status" value="1"/>
</dbReference>
<feature type="transmembrane region" description="Helical" evidence="6">
    <location>
        <begin position="77"/>
        <end position="96"/>
    </location>
</feature>
<dbReference type="AlphaFoldDB" id="D8LQC9"/>
<keyword evidence="3 6" id="KW-1133">Transmembrane helix</keyword>
<dbReference type="EMBL" id="FN648818">
    <property type="protein sequence ID" value="CBN78693.1"/>
    <property type="molecule type" value="Genomic_DNA"/>
</dbReference>
<keyword evidence="4 6" id="KW-0472">Membrane</keyword>
<feature type="transmembrane region" description="Helical" evidence="6">
    <location>
        <begin position="292"/>
        <end position="309"/>
    </location>
</feature>
<feature type="transmembrane region" description="Helical" evidence="6">
    <location>
        <begin position="418"/>
        <end position="439"/>
    </location>
</feature>
<feature type="region of interest" description="Disordered" evidence="5">
    <location>
        <begin position="477"/>
        <end position="514"/>
    </location>
</feature>
<feature type="domain" description="Major facilitator superfamily (MFS) profile" evidence="7">
    <location>
        <begin position="39"/>
        <end position="474"/>
    </location>
</feature>
<feature type="compositionally biased region" description="Basic and acidic residues" evidence="5">
    <location>
        <begin position="477"/>
        <end position="490"/>
    </location>
</feature>
<dbReference type="Proteomes" id="UP000002630">
    <property type="component" value="Linkage Group LG04"/>
</dbReference>
<feature type="transmembrane region" description="Helical" evidence="6">
    <location>
        <begin position="445"/>
        <end position="469"/>
    </location>
</feature>
<dbReference type="EMBL" id="FN649729">
    <property type="protein sequence ID" value="CBN78693.1"/>
    <property type="molecule type" value="Genomic_DNA"/>
</dbReference>
<feature type="transmembrane region" description="Helical" evidence="6">
    <location>
        <begin position="108"/>
        <end position="132"/>
    </location>
</feature>
<evidence type="ECO:0000256" key="1">
    <source>
        <dbReference type="ARBA" id="ARBA00004141"/>
    </source>
</evidence>
<dbReference type="InterPro" id="IPR020846">
    <property type="entry name" value="MFS_dom"/>
</dbReference>
<feature type="compositionally biased region" description="Basic and acidic residues" evidence="5">
    <location>
        <begin position="233"/>
        <end position="247"/>
    </location>
</feature>
<feature type="transmembrane region" description="Helical" evidence="6">
    <location>
        <begin position="167"/>
        <end position="186"/>
    </location>
</feature>
<evidence type="ECO:0000256" key="3">
    <source>
        <dbReference type="ARBA" id="ARBA00022989"/>
    </source>
</evidence>
<dbReference type="PANTHER" id="PTHR24002:SF3">
    <property type="entry name" value="SOLUTE CARRIER FAMILY 22 MEMBER 18"/>
    <property type="match status" value="1"/>
</dbReference>
<evidence type="ECO:0000256" key="6">
    <source>
        <dbReference type="SAM" id="Phobius"/>
    </source>
</evidence>
<evidence type="ECO:0000256" key="4">
    <source>
        <dbReference type="ARBA" id="ARBA00023136"/>
    </source>
</evidence>
<keyword evidence="2 6" id="KW-0812">Transmembrane</keyword>
<gene>
    <name evidence="8" type="ORF">Esi_0006_0028</name>
</gene>
<dbReference type="InParanoid" id="D8LQC9"/>
<evidence type="ECO:0000259" key="7">
    <source>
        <dbReference type="PROSITE" id="PS50850"/>
    </source>
</evidence>
<dbReference type="InterPro" id="IPR011701">
    <property type="entry name" value="MFS"/>
</dbReference>
<evidence type="ECO:0000256" key="2">
    <source>
        <dbReference type="ARBA" id="ARBA00022692"/>
    </source>
</evidence>
<dbReference type="GO" id="GO:0022857">
    <property type="term" value="F:transmembrane transporter activity"/>
    <property type="evidence" value="ECO:0007669"/>
    <property type="project" value="InterPro"/>
</dbReference>
<dbReference type="PANTHER" id="PTHR24002">
    <property type="entry name" value="SOLUTE CARRIER FAMILY 22 MEMBER 18"/>
    <property type="match status" value="1"/>
</dbReference>
<evidence type="ECO:0000313" key="9">
    <source>
        <dbReference type="Proteomes" id="UP000002630"/>
    </source>
</evidence>
<dbReference type="OMA" id="ACAPSEE"/>
<dbReference type="PROSITE" id="PS50850">
    <property type="entry name" value="MFS"/>
    <property type="match status" value="1"/>
</dbReference>